<protein>
    <submittedName>
        <fullName evidence="2">21283_t:CDS:1</fullName>
    </submittedName>
</protein>
<evidence type="ECO:0000256" key="1">
    <source>
        <dbReference type="SAM" id="MobiDB-lite"/>
    </source>
</evidence>
<evidence type="ECO:0000313" key="2">
    <source>
        <dbReference type="EMBL" id="CAG8513527.1"/>
    </source>
</evidence>
<comment type="caution">
    <text evidence="2">The sequence shown here is derived from an EMBL/GenBank/DDBJ whole genome shotgun (WGS) entry which is preliminary data.</text>
</comment>
<name>A0A9N9F6Y5_9GLOM</name>
<feature type="region of interest" description="Disordered" evidence="1">
    <location>
        <begin position="106"/>
        <end position="128"/>
    </location>
</feature>
<sequence length="162" mass="17993">MLTTSIDNMEISWPTKKTRTTENDTALIDDPQVTLTHLSTMTINLNKPKENVASLVQESMTSLPETNTTNVGKGNTNSHADRQIYLSTDNSSTIIEIQQLGKAPELTLQPNGHPINIKQTDDKDMDTRSNTTIESLSRISYSKAVKKNIFTSNKKKDDVSLV</sequence>
<dbReference type="Proteomes" id="UP000789405">
    <property type="component" value="Unassembled WGS sequence"/>
</dbReference>
<gene>
    <name evidence="2" type="ORF">DERYTH_LOCUS3506</name>
</gene>
<reference evidence="2" key="1">
    <citation type="submission" date="2021-06" db="EMBL/GenBank/DDBJ databases">
        <authorList>
            <person name="Kallberg Y."/>
            <person name="Tangrot J."/>
            <person name="Rosling A."/>
        </authorList>
    </citation>
    <scope>NUCLEOTIDE SEQUENCE</scope>
    <source>
        <strain evidence="2">MA453B</strain>
    </source>
</reference>
<dbReference type="EMBL" id="CAJVPY010001245">
    <property type="protein sequence ID" value="CAG8513527.1"/>
    <property type="molecule type" value="Genomic_DNA"/>
</dbReference>
<evidence type="ECO:0000313" key="3">
    <source>
        <dbReference type="Proteomes" id="UP000789405"/>
    </source>
</evidence>
<dbReference type="AlphaFoldDB" id="A0A9N9F6Y5"/>
<accession>A0A9N9F6Y5</accession>
<keyword evidence="3" id="KW-1185">Reference proteome</keyword>
<proteinExistence type="predicted"/>
<organism evidence="2 3">
    <name type="scientific">Dentiscutata erythropus</name>
    <dbReference type="NCBI Taxonomy" id="1348616"/>
    <lineage>
        <taxon>Eukaryota</taxon>
        <taxon>Fungi</taxon>
        <taxon>Fungi incertae sedis</taxon>
        <taxon>Mucoromycota</taxon>
        <taxon>Glomeromycotina</taxon>
        <taxon>Glomeromycetes</taxon>
        <taxon>Diversisporales</taxon>
        <taxon>Gigasporaceae</taxon>
        <taxon>Dentiscutata</taxon>
    </lineage>
</organism>